<dbReference type="GO" id="GO:0005506">
    <property type="term" value="F:iron ion binding"/>
    <property type="evidence" value="ECO:0007669"/>
    <property type="project" value="InterPro"/>
</dbReference>
<dbReference type="Proteomes" id="UP000242814">
    <property type="component" value="Unassembled WGS sequence"/>
</dbReference>
<dbReference type="InterPro" id="IPR002401">
    <property type="entry name" value="Cyt_P450_E_grp-I"/>
</dbReference>
<dbReference type="PANTHER" id="PTHR24305:SF230">
    <property type="entry name" value="P450, PUTATIVE (EUROFUNG)-RELATED"/>
    <property type="match status" value="1"/>
</dbReference>
<dbReference type="InterPro" id="IPR001128">
    <property type="entry name" value="Cyt_P450"/>
</dbReference>
<dbReference type="CDD" id="cd11058">
    <property type="entry name" value="CYP60B-like"/>
    <property type="match status" value="1"/>
</dbReference>
<dbReference type="VEuPathDB" id="FungiDB:PABG_05447"/>
<dbReference type="OrthoDB" id="1470350at2759"/>
<comment type="caution">
    <text evidence="10">The sequence shown here is derived from an EMBL/GenBank/DDBJ whole genome shotgun (WGS) entry which is preliminary data.</text>
</comment>
<evidence type="ECO:0000256" key="9">
    <source>
        <dbReference type="RuleBase" id="RU000461"/>
    </source>
</evidence>
<evidence type="ECO:0000256" key="7">
    <source>
        <dbReference type="ARBA" id="ARBA00023033"/>
    </source>
</evidence>
<dbReference type="OMA" id="WIESIFR"/>
<dbReference type="GO" id="GO:0020037">
    <property type="term" value="F:heme binding"/>
    <property type="evidence" value="ECO:0007669"/>
    <property type="project" value="InterPro"/>
</dbReference>
<sequence length="501" mass="56598">MSVASTIHTFTDSLPSFAVSSVVFVILCLSWKFIYNVFFHPLRSFPGPLSHAMSRIPYLFKLSSGTLQFDLLNMHKKYGDVVRIAPNELAFSHPGAWKDIMGAHLRKEEELPKYLTFYRPLGNRKDPVSIISADREKHALLRRALSPGFSEKSMRQQEALIRQYLDSFIVKLRELGGGGTKSLDLMEWYNCVTFDIIGDLTYGESFGCIENAYLHPFVKLMLTSGRVGTFLQSAGYLPPLLRALVRKIPKSGMEVQLKIAKEKLARRMAVGNDRPDLIQGLLKKKDEMNMGVDGIAINCRLLLIGGSETTATLLSGVTFLLLTNPNTLEKLTAEVRSNFKNESEITINSVNRLSYMLACLDEALRVYPPVAIGLPRVVNKGGCSIIGQFVPEDTVVAIHHWSAYHDERHFTDPFAYHPERFLGDPKFANDKRDMFQPFNVGPRSCIGRSLAYAEMRVILALIIYNFDMKLAPESADWIRQQKVFMFYTKGPLNVFLTPVQR</sequence>
<dbReference type="InterPro" id="IPR017972">
    <property type="entry name" value="Cyt_P450_CS"/>
</dbReference>
<comment type="cofactor">
    <cofactor evidence="1 8">
        <name>heme</name>
        <dbReference type="ChEBI" id="CHEBI:30413"/>
    </cofactor>
</comment>
<comment type="similarity">
    <text evidence="2 9">Belongs to the cytochrome P450 family.</text>
</comment>
<dbReference type="PRINTS" id="PR00463">
    <property type="entry name" value="EP450I"/>
</dbReference>
<proteinExistence type="inferred from homology"/>
<evidence type="ECO:0000313" key="11">
    <source>
        <dbReference type="Proteomes" id="UP000242814"/>
    </source>
</evidence>
<dbReference type="VEuPathDB" id="FungiDB:PADG_05764"/>
<dbReference type="GO" id="GO:0016705">
    <property type="term" value="F:oxidoreductase activity, acting on paired donors, with incorporation or reduction of molecular oxygen"/>
    <property type="evidence" value="ECO:0007669"/>
    <property type="project" value="InterPro"/>
</dbReference>
<name>A0A1D2JDN8_PARBR</name>
<dbReference type="GO" id="GO:0009403">
    <property type="term" value="P:toxin biosynthetic process"/>
    <property type="evidence" value="ECO:0007669"/>
    <property type="project" value="UniProtKB-ARBA"/>
</dbReference>
<evidence type="ECO:0000256" key="6">
    <source>
        <dbReference type="ARBA" id="ARBA00023004"/>
    </source>
</evidence>
<evidence type="ECO:0000256" key="1">
    <source>
        <dbReference type="ARBA" id="ARBA00001971"/>
    </source>
</evidence>
<dbReference type="AlphaFoldDB" id="A0A1D2JDN8"/>
<evidence type="ECO:0000256" key="2">
    <source>
        <dbReference type="ARBA" id="ARBA00010617"/>
    </source>
</evidence>
<protein>
    <submittedName>
        <fullName evidence="10">Uncharacterized protein</fullName>
    </submittedName>
</protein>
<dbReference type="PANTHER" id="PTHR24305">
    <property type="entry name" value="CYTOCHROME P450"/>
    <property type="match status" value="1"/>
</dbReference>
<dbReference type="EMBL" id="LZYO01000165">
    <property type="protein sequence ID" value="ODH27202.1"/>
    <property type="molecule type" value="Genomic_DNA"/>
</dbReference>
<keyword evidence="4 8" id="KW-0479">Metal-binding</keyword>
<dbReference type="InterPro" id="IPR036396">
    <property type="entry name" value="Cyt_P450_sf"/>
</dbReference>
<dbReference type="Gene3D" id="1.10.630.10">
    <property type="entry name" value="Cytochrome P450"/>
    <property type="match status" value="1"/>
</dbReference>
<keyword evidence="5 9" id="KW-0560">Oxidoreductase</keyword>
<evidence type="ECO:0000313" key="10">
    <source>
        <dbReference type="EMBL" id="ODH27202.1"/>
    </source>
</evidence>
<feature type="binding site" description="axial binding residue" evidence="8">
    <location>
        <position position="445"/>
    </location>
    <ligand>
        <name>heme</name>
        <dbReference type="ChEBI" id="CHEBI:30413"/>
    </ligand>
    <ligandPart>
        <name>Fe</name>
        <dbReference type="ChEBI" id="CHEBI:18248"/>
    </ligandPart>
</feature>
<gene>
    <name evidence="10" type="ORF">ACO22_04279</name>
</gene>
<keyword evidence="7 9" id="KW-0503">Monooxygenase</keyword>
<organism evidence="10 11">
    <name type="scientific">Paracoccidioides brasiliensis</name>
    <dbReference type="NCBI Taxonomy" id="121759"/>
    <lineage>
        <taxon>Eukaryota</taxon>
        <taxon>Fungi</taxon>
        <taxon>Dikarya</taxon>
        <taxon>Ascomycota</taxon>
        <taxon>Pezizomycotina</taxon>
        <taxon>Eurotiomycetes</taxon>
        <taxon>Eurotiomycetidae</taxon>
        <taxon>Onygenales</taxon>
        <taxon>Ajellomycetaceae</taxon>
        <taxon>Paracoccidioides</taxon>
    </lineage>
</organism>
<keyword evidence="3 8" id="KW-0349">Heme</keyword>
<evidence type="ECO:0000256" key="5">
    <source>
        <dbReference type="ARBA" id="ARBA00023002"/>
    </source>
</evidence>
<accession>A0A1D2JDN8</accession>
<dbReference type="Pfam" id="PF00067">
    <property type="entry name" value="p450"/>
    <property type="match status" value="1"/>
</dbReference>
<reference evidence="10 11" key="1">
    <citation type="submission" date="2016-06" db="EMBL/GenBank/DDBJ databases">
        <authorList>
            <person name="Kjaerup R.B."/>
            <person name="Dalgaard T.S."/>
            <person name="Juul-Madsen H.R."/>
        </authorList>
    </citation>
    <scope>NUCLEOTIDE SEQUENCE [LARGE SCALE GENOMIC DNA]</scope>
    <source>
        <strain evidence="10 11">Pb300</strain>
    </source>
</reference>
<dbReference type="GO" id="GO:0004497">
    <property type="term" value="F:monooxygenase activity"/>
    <property type="evidence" value="ECO:0007669"/>
    <property type="project" value="UniProtKB-KW"/>
</dbReference>
<dbReference type="SUPFAM" id="SSF48264">
    <property type="entry name" value="Cytochrome P450"/>
    <property type="match status" value="1"/>
</dbReference>
<evidence type="ECO:0000256" key="8">
    <source>
        <dbReference type="PIRSR" id="PIRSR602401-1"/>
    </source>
</evidence>
<dbReference type="PROSITE" id="PS00086">
    <property type="entry name" value="CYTOCHROME_P450"/>
    <property type="match status" value="1"/>
</dbReference>
<dbReference type="InterPro" id="IPR050121">
    <property type="entry name" value="Cytochrome_P450_monoxygenase"/>
</dbReference>
<keyword evidence="6 8" id="KW-0408">Iron</keyword>
<dbReference type="PRINTS" id="PR00385">
    <property type="entry name" value="P450"/>
</dbReference>
<evidence type="ECO:0000256" key="4">
    <source>
        <dbReference type="ARBA" id="ARBA00022723"/>
    </source>
</evidence>
<dbReference type="FunFam" id="1.10.630.10:FF:000047">
    <property type="entry name" value="Cytochrome P450 monooxygenase"/>
    <property type="match status" value="1"/>
</dbReference>
<evidence type="ECO:0000256" key="3">
    <source>
        <dbReference type="ARBA" id="ARBA00022617"/>
    </source>
</evidence>